<evidence type="ECO:0000313" key="2">
    <source>
        <dbReference type="Proteomes" id="UP000525078"/>
    </source>
</evidence>
<reference evidence="1 2" key="1">
    <citation type="journal article" date="2020" name="bioRxiv">
        <title>Sequence and annotation of 42 cannabis genomes reveals extensive copy number variation in cannabinoid synthesis and pathogen resistance genes.</title>
        <authorList>
            <person name="Mckernan K.J."/>
            <person name="Helbert Y."/>
            <person name="Kane L.T."/>
            <person name="Ebling H."/>
            <person name="Zhang L."/>
            <person name="Liu B."/>
            <person name="Eaton Z."/>
            <person name="Mclaughlin S."/>
            <person name="Kingan S."/>
            <person name="Baybayan P."/>
            <person name="Concepcion G."/>
            <person name="Jordan M."/>
            <person name="Riva A."/>
            <person name="Barbazuk W."/>
            <person name="Harkins T."/>
        </authorList>
    </citation>
    <scope>NUCLEOTIDE SEQUENCE [LARGE SCALE GENOMIC DNA]</scope>
    <source>
        <strain evidence="2">cv. Jamaican Lion 4</strain>
        <tissue evidence="1">Leaf</tissue>
    </source>
</reference>
<accession>A0A7J6E3Y0</accession>
<comment type="caution">
    <text evidence="1">The sequence shown here is derived from an EMBL/GenBank/DDBJ whole genome shotgun (WGS) entry which is preliminary data.</text>
</comment>
<name>A0A7J6E3Y0_CANSA</name>
<dbReference type="AlphaFoldDB" id="A0A7J6E3Y0"/>
<evidence type="ECO:0000313" key="1">
    <source>
        <dbReference type="EMBL" id="KAF4353127.1"/>
    </source>
</evidence>
<dbReference type="Proteomes" id="UP000525078">
    <property type="component" value="Unassembled WGS sequence"/>
</dbReference>
<dbReference type="EMBL" id="JAATIP010000300">
    <property type="protein sequence ID" value="KAF4353127.1"/>
    <property type="molecule type" value="Genomic_DNA"/>
</dbReference>
<organism evidence="1 2">
    <name type="scientific">Cannabis sativa</name>
    <name type="common">Hemp</name>
    <name type="synonym">Marijuana</name>
    <dbReference type="NCBI Taxonomy" id="3483"/>
    <lineage>
        <taxon>Eukaryota</taxon>
        <taxon>Viridiplantae</taxon>
        <taxon>Streptophyta</taxon>
        <taxon>Embryophyta</taxon>
        <taxon>Tracheophyta</taxon>
        <taxon>Spermatophyta</taxon>
        <taxon>Magnoliopsida</taxon>
        <taxon>eudicotyledons</taxon>
        <taxon>Gunneridae</taxon>
        <taxon>Pentapetalae</taxon>
        <taxon>rosids</taxon>
        <taxon>fabids</taxon>
        <taxon>Rosales</taxon>
        <taxon>Cannabaceae</taxon>
        <taxon>Cannabis</taxon>
    </lineage>
</organism>
<proteinExistence type="predicted"/>
<gene>
    <name evidence="1" type="ORF">F8388_016972</name>
</gene>
<sequence length="67" mass="7396">MNAVAGKDFPIPIGVLKSALALLRAVHDLRSRTLVFARHFLKYINWHEHMGGVRLSSGHGHQLVTGP</sequence>
<protein>
    <submittedName>
        <fullName evidence="1">Uncharacterized protein</fullName>
    </submittedName>
</protein>